<gene>
    <name evidence="2" type="ORF">NDI79_15470</name>
</gene>
<comment type="caution">
    <text evidence="2">The sequence shown here is derived from an EMBL/GenBank/DDBJ whole genome shotgun (WGS) entry which is preliminary data.</text>
</comment>
<dbReference type="EMBL" id="JAMQOQ010000004">
    <property type="protein sequence ID" value="MDS0295572.1"/>
    <property type="molecule type" value="Genomic_DNA"/>
</dbReference>
<name>A0ABU2G444_9EURY</name>
<dbReference type="Proteomes" id="UP001254813">
    <property type="component" value="Unassembled WGS sequence"/>
</dbReference>
<protein>
    <submittedName>
        <fullName evidence="2">PRC-barrel domain containing protein</fullName>
    </submittedName>
</protein>
<dbReference type="RefSeq" id="WP_310929500.1">
    <property type="nucleotide sequence ID" value="NZ_JAMQOQ010000004.1"/>
</dbReference>
<reference evidence="2 3" key="1">
    <citation type="submission" date="2022-06" db="EMBL/GenBank/DDBJ databases">
        <title>Halogeometricum sp. a new haloarchaeum isolate from saline soil.</title>
        <authorList>
            <person name="Strakova D."/>
            <person name="Galisteo C."/>
            <person name="Sanchez-Porro C."/>
            <person name="Ventosa A."/>
        </authorList>
    </citation>
    <scope>NUCLEOTIDE SEQUENCE [LARGE SCALE GENOMIC DNA]</scope>
    <source>
        <strain evidence="3">S3BR25-2</strain>
    </source>
</reference>
<organism evidence="2 3">
    <name type="scientific">Halogeometricum luteum</name>
    <dbReference type="NCBI Taxonomy" id="2950537"/>
    <lineage>
        <taxon>Archaea</taxon>
        <taxon>Methanobacteriati</taxon>
        <taxon>Methanobacteriota</taxon>
        <taxon>Stenosarchaea group</taxon>
        <taxon>Halobacteria</taxon>
        <taxon>Halobacteriales</taxon>
        <taxon>Haloferacaceae</taxon>
        <taxon>Halogeometricum</taxon>
    </lineage>
</organism>
<accession>A0ABU2G444</accession>
<proteinExistence type="predicted"/>
<keyword evidence="3" id="KW-1185">Reference proteome</keyword>
<evidence type="ECO:0000313" key="2">
    <source>
        <dbReference type="EMBL" id="MDS0295572.1"/>
    </source>
</evidence>
<feature type="region of interest" description="Disordered" evidence="1">
    <location>
        <begin position="1"/>
        <end position="20"/>
    </location>
</feature>
<evidence type="ECO:0000313" key="3">
    <source>
        <dbReference type="Proteomes" id="UP001254813"/>
    </source>
</evidence>
<evidence type="ECO:0000256" key="1">
    <source>
        <dbReference type="SAM" id="MobiDB-lite"/>
    </source>
</evidence>
<sequence length="79" mass="8555">MATTITDDETGKPVVDSDGNQIGVVSSVEHGTALVDPDPGITDKLLAKLGWDNSDEEDYPLQEARIDTVTDDEIRLRSL</sequence>